<keyword evidence="4" id="KW-1185">Reference proteome</keyword>
<dbReference type="EMBL" id="JAAVNE010000032">
    <property type="protein sequence ID" value="NKC32827.1"/>
    <property type="molecule type" value="Genomic_DNA"/>
</dbReference>
<keyword evidence="3" id="KW-0560">Oxidoreductase</keyword>
<feature type="signal peptide" evidence="1">
    <location>
        <begin position="1"/>
        <end position="22"/>
    </location>
</feature>
<dbReference type="Proteomes" id="UP000787635">
    <property type="component" value="Unassembled WGS sequence"/>
</dbReference>
<feature type="domain" description="ABM" evidence="2">
    <location>
        <begin position="24"/>
        <end position="90"/>
    </location>
</feature>
<name>A0ABX1EBG3_9PROT</name>
<evidence type="ECO:0000313" key="4">
    <source>
        <dbReference type="Proteomes" id="UP000787635"/>
    </source>
</evidence>
<dbReference type="Gene3D" id="3.30.70.100">
    <property type="match status" value="1"/>
</dbReference>
<dbReference type="Pfam" id="PF03992">
    <property type="entry name" value="ABM"/>
    <property type="match status" value="1"/>
</dbReference>
<accession>A0ABX1EBG3</accession>
<dbReference type="InterPro" id="IPR011008">
    <property type="entry name" value="Dimeric_a/b-barrel"/>
</dbReference>
<feature type="chain" id="PRO_5046954320" evidence="1">
    <location>
        <begin position="23"/>
        <end position="118"/>
    </location>
</feature>
<dbReference type="RefSeq" id="WP_168033350.1">
    <property type="nucleotide sequence ID" value="NZ_JAAVNE010000032.1"/>
</dbReference>
<comment type="caution">
    <text evidence="3">The sequence shown here is derived from an EMBL/GenBank/DDBJ whole genome shotgun (WGS) entry which is preliminary data.</text>
</comment>
<dbReference type="InterPro" id="IPR007138">
    <property type="entry name" value="ABM_dom"/>
</dbReference>
<sequence length="118" mass="13087">MRRLIPAALLIGSLGLAPAAQAQPVTLINVFDVPQGALEPTIRFWEASRDFLARQPGYHSTRLHQAILPDARFQLINVAVWESPEAFQAAARRMQAELRVPPPPGLAFHAALYRVVRD</sequence>
<dbReference type="SUPFAM" id="SSF54909">
    <property type="entry name" value="Dimeric alpha+beta barrel"/>
    <property type="match status" value="1"/>
</dbReference>
<dbReference type="GO" id="GO:0004497">
    <property type="term" value="F:monooxygenase activity"/>
    <property type="evidence" value="ECO:0007669"/>
    <property type="project" value="UniProtKB-KW"/>
</dbReference>
<organism evidence="3 4">
    <name type="scientific">Falsiroseomonas selenitidurans</name>
    <dbReference type="NCBI Taxonomy" id="2716335"/>
    <lineage>
        <taxon>Bacteria</taxon>
        <taxon>Pseudomonadati</taxon>
        <taxon>Pseudomonadota</taxon>
        <taxon>Alphaproteobacteria</taxon>
        <taxon>Acetobacterales</taxon>
        <taxon>Roseomonadaceae</taxon>
        <taxon>Falsiroseomonas</taxon>
    </lineage>
</organism>
<evidence type="ECO:0000313" key="3">
    <source>
        <dbReference type="EMBL" id="NKC32827.1"/>
    </source>
</evidence>
<keyword evidence="3" id="KW-0503">Monooxygenase</keyword>
<reference evidence="3 4" key="1">
    <citation type="submission" date="2020-03" db="EMBL/GenBank/DDBJ databases">
        <title>Roseomonas selenitidurans sp. nov. isolated from urban soil.</title>
        <authorList>
            <person name="Liu H."/>
        </authorList>
    </citation>
    <scope>NUCLEOTIDE SEQUENCE [LARGE SCALE GENOMIC DNA]</scope>
    <source>
        <strain evidence="3 4">BU-1</strain>
    </source>
</reference>
<gene>
    <name evidence="3" type="ORF">HEQ75_18325</name>
</gene>
<evidence type="ECO:0000259" key="2">
    <source>
        <dbReference type="Pfam" id="PF03992"/>
    </source>
</evidence>
<proteinExistence type="predicted"/>
<evidence type="ECO:0000256" key="1">
    <source>
        <dbReference type="SAM" id="SignalP"/>
    </source>
</evidence>
<protein>
    <submittedName>
        <fullName evidence="3">Antibiotic biosynthesis monooxygenase</fullName>
    </submittedName>
</protein>
<keyword evidence="1" id="KW-0732">Signal</keyword>